<sequence>MKIPQRQHHNVRLCRQPGEILCGGNVYSRPGTGCFSFCLWVPARLFLFPMLRDIGVAVHSSPPRVSGSNSGGQGPGPKFRSPPKNLSPLWPAWQYEVAVDRGAPSSIAVITRRLFTAFLPARLKTLS</sequence>
<accession>A0A1X7UPN0</accession>
<evidence type="ECO:0000313" key="2">
    <source>
        <dbReference type="EnsemblMetazoa" id="Aqu2.1.29601_001"/>
    </source>
</evidence>
<dbReference type="AlphaFoldDB" id="A0A1X7UPN0"/>
<evidence type="ECO:0000256" key="1">
    <source>
        <dbReference type="SAM" id="MobiDB-lite"/>
    </source>
</evidence>
<name>A0A1X7UPN0_AMPQE</name>
<feature type="region of interest" description="Disordered" evidence="1">
    <location>
        <begin position="60"/>
        <end position="85"/>
    </location>
</feature>
<organism evidence="2">
    <name type="scientific">Amphimedon queenslandica</name>
    <name type="common">Sponge</name>
    <dbReference type="NCBI Taxonomy" id="400682"/>
    <lineage>
        <taxon>Eukaryota</taxon>
        <taxon>Metazoa</taxon>
        <taxon>Porifera</taxon>
        <taxon>Demospongiae</taxon>
        <taxon>Heteroscleromorpha</taxon>
        <taxon>Haplosclerida</taxon>
        <taxon>Niphatidae</taxon>
        <taxon>Amphimedon</taxon>
    </lineage>
</organism>
<dbReference type="InParanoid" id="A0A1X7UPN0"/>
<reference evidence="2" key="1">
    <citation type="submission" date="2017-05" db="UniProtKB">
        <authorList>
            <consortium name="EnsemblMetazoa"/>
        </authorList>
    </citation>
    <scope>IDENTIFICATION</scope>
</reference>
<proteinExistence type="predicted"/>
<protein>
    <submittedName>
        <fullName evidence="2">Uncharacterized protein</fullName>
    </submittedName>
</protein>
<dbReference type="EnsemblMetazoa" id="Aqu2.1.29601_001">
    <property type="protein sequence ID" value="Aqu2.1.29601_001"/>
    <property type="gene ID" value="Aqu2.1.29601"/>
</dbReference>